<dbReference type="CDD" id="cd08472">
    <property type="entry name" value="PBP2_CrgA_like_3"/>
    <property type="match status" value="1"/>
</dbReference>
<gene>
    <name evidence="6" type="primary">dmlR_2</name>
    <name evidence="6" type="ORF">KOLFYP65_00027</name>
</gene>
<name>A0A6N3AQH2_KLEOX</name>
<dbReference type="PANTHER" id="PTHR30537:SF72">
    <property type="entry name" value="LYSR FAMILY TRANSCRIPTIONAL REGULATOR"/>
    <property type="match status" value="1"/>
</dbReference>
<dbReference type="Gene3D" id="3.40.190.290">
    <property type="match status" value="1"/>
</dbReference>
<dbReference type="AlphaFoldDB" id="A0A6N3AQH2"/>
<dbReference type="InterPro" id="IPR000847">
    <property type="entry name" value="LysR_HTH_N"/>
</dbReference>
<dbReference type="Pfam" id="PF00126">
    <property type="entry name" value="HTH_1"/>
    <property type="match status" value="1"/>
</dbReference>
<evidence type="ECO:0000256" key="3">
    <source>
        <dbReference type="ARBA" id="ARBA00023125"/>
    </source>
</evidence>
<feature type="domain" description="HTH lysR-type" evidence="5">
    <location>
        <begin position="50"/>
        <end position="107"/>
    </location>
</feature>
<dbReference type="SUPFAM" id="SSF53850">
    <property type="entry name" value="Periplasmic binding protein-like II"/>
    <property type="match status" value="1"/>
</dbReference>
<dbReference type="InterPro" id="IPR058163">
    <property type="entry name" value="LysR-type_TF_proteobact-type"/>
</dbReference>
<proteinExistence type="inferred from homology"/>
<organism evidence="6">
    <name type="scientific">Klebsiella oxytoca</name>
    <dbReference type="NCBI Taxonomy" id="571"/>
    <lineage>
        <taxon>Bacteria</taxon>
        <taxon>Pseudomonadati</taxon>
        <taxon>Pseudomonadota</taxon>
        <taxon>Gammaproteobacteria</taxon>
        <taxon>Enterobacterales</taxon>
        <taxon>Enterobacteriaceae</taxon>
        <taxon>Klebsiella/Raoultella group</taxon>
        <taxon>Klebsiella</taxon>
    </lineage>
</organism>
<protein>
    <submittedName>
        <fullName evidence="6">HTH-type transcriptional regulator DmlR</fullName>
    </submittedName>
</protein>
<evidence type="ECO:0000313" key="6">
    <source>
        <dbReference type="EMBL" id="VYT90042.1"/>
    </source>
</evidence>
<dbReference type="PROSITE" id="PS50931">
    <property type="entry name" value="HTH_LYSR"/>
    <property type="match status" value="1"/>
</dbReference>
<comment type="similarity">
    <text evidence="1">Belongs to the LysR transcriptional regulatory family.</text>
</comment>
<accession>A0A6N3AQH2</accession>
<dbReference type="InterPro" id="IPR036388">
    <property type="entry name" value="WH-like_DNA-bd_sf"/>
</dbReference>
<evidence type="ECO:0000259" key="5">
    <source>
        <dbReference type="PROSITE" id="PS50931"/>
    </source>
</evidence>
<dbReference type="EMBL" id="CACRTM010000023">
    <property type="protein sequence ID" value="VYT90042.1"/>
    <property type="molecule type" value="Genomic_DNA"/>
</dbReference>
<dbReference type="Gene3D" id="1.10.10.10">
    <property type="entry name" value="Winged helix-like DNA-binding domain superfamily/Winged helix DNA-binding domain"/>
    <property type="match status" value="1"/>
</dbReference>
<reference evidence="6" key="1">
    <citation type="submission" date="2019-11" db="EMBL/GenBank/DDBJ databases">
        <authorList>
            <person name="Feng L."/>
        </authorList>
    </citation>
    <scope>NUCLEOTIDE SEQUENCE</scope>
    <source>
        <strain evidence="6">KOxytocaLFYP65</strain>
    </source>
</reference>
<keyword evidence="4" id="KW-0804">Transcription</keyword>
<keyword evidence="3" id="KW-0238">DNA-binding</keyword>
<evidence type="ECO:0000256" key="2">
    <source>
        <dbReference type="ARBA" id="ARBA00023015"/>
    </source>
</evidence>
<dbReference type="FunFam" id="1.10.10.10:FF:000001">
    <property type="entry name" value="LysR family transcriptional regulator"/>
    <property type="match status" value="1"/>
</dbReference>
<dbReference type="SUPFAM" id="SSF46785">
    <property type="entry name" value="Winged helix' DNA-binding domain"/>
    <property type="match status" value="1"/>
</dbReference>
<dbReference type="InterPro" id="IPR005119">
    <property type="entry name" value="LysR_subst-bd"/>
</dbReference>
<dbReference type="PANTHER" id="PTHR30537">
    <property type="entry name" value="HTH-TYPE TRANSCRIPTIONAL REGULATOR"/>
    <property type="match status" value="1"/>
</dbReference>
<dbReference type="Pfam" id="PF03466">
    <property type="entry name" value="LysR_substrate"/>
    <property type="match status" value="1"/>
</dbReference>
<keyword evidence="2" id="KW-0805">Transcription regulation</keyword>
<dbReference type="InterPro" id="IPR036390">
    <property type="entry name" value="WH_DNA-bd_sf"/>
</dbReference>
<dbReference type="GO" id="GO:0006351">
    <property type="term" value="P:DNA-templated transcription"/>
    <property type="evidence" value="ECO:0007669"/>
    <property type="project" value="TreeGrafter"/>
</dbReference>
<sequence length="340" mass="38827">MALRRGSFLLEGVYDVRLFRKIAKKVHHYYKIDNNIYSGIRQKNPAMQLNLFESIRIFIEIVESGSFTQAAENLQVHRPAVTKALQLLEQHCGTRLLQRTTRRISLTPDGETFYHRSKPLLSQADELLESFGADRVLRGQLRVDMPIAFATLLVVPRLPDFYRQHPDLEIILSSSDRRRDMLRDGLDCLLRVGELDDGDYIARKLGNIKMTTCASPAYIARYGAPNTLEDLQQHQAINWINSNSRQSMPWTFTTPEGPVEMTLPGKLVVDNSETYLSAGLAGLGLVQGMNVFLQPYLDRGLLVEVLPDNPTPDRKLSLLYPHRHLSRKVRVFTEWLESLL</sequence>
<evidence type="ECO:0000256" key="1">
    <source>
        <dbReference type="ARBA" id="ARBA00009437"/>
    </source>
</evidence>
<dbReference type="GO" id="GO:0043565">
    <property type="term" value="F:sequence-specific DNA binding"/>
    <property type="evidence" value="ECO:0007669"/>
    <property type="project" value="TreeGrafter"/>
</dbReference>
<dbReference type="GO" id="GO:0003700">
    <property type="term" value="F:DNA-binding transcription factor activity"/>
    <property type="evidence" value="ECO:0007669"/>
    <property type="project" value="InterPro"/>
</dbReference>
<evidence type="ECO:0000256" key="4">
    <source>
        <dbReference type="ARBA" id="ARBA00023163"/>
    </source>
</evidence>